<keyword evidence="1" id="KW-0560">Oxidoreductase</keyword>
<comment type="caution">
    <text evidence="2">The sequence shown here is derived from an EMBL/GenBank/DDBJ whole genome shotgun (WGS) entry which is preliminary data.</text>
</comment>
<evidence type="ECO:0008006" key="4">
    <source>
        <dbReference type="Google" id="ProtNLM"/>
    </source>
</evidence>
<dbReference type="SUPFAM" id="SSF51197">
    <property type="entry name" value="Clavaminate synthase-like"/>
    <property type="match status" value="1"/>
</dbReference>
<evidence type="ECO:0000256" key="1">
    <source>
        <dbReference type="ARBA" id="ARBA00023002"/>
    </source>
</evidence>
<accession>A0AB37AMV7</accession>
<dbReference type="Proteomes" id="UP000237811">
    <property type="component" value="Unassembled WGS sequence"/>
</dbReference>
<evidence type="ECO:0000313" key="3">
    <source>
        <dbReference type="Proteomes" id="UP000237811"/>
    </source>
</evidence>
<organism evidence="2 3">
    <name type="scientific">Burkholderia multivorans</name>
    <dbReference type="NCBI Taxonomy" id="87883"/>
    <lineage>
        <taxon>Bacteria</taxon>
        <taxon>Pseudomonadati</taxon>
        <taxon>Pseudomonadota</taxon>
        <taxon>Betaproteobacteria</taxon>
        <taxon>Burkholderiales</taxon>
        <taxon>Burkholderiaceae</taxon>
        <taxon>Burkholderia</taxon>
        <taxon>Burkholderia cepacia complex</taxon>
    </lineage>
</organism>
<evidence type="ECO:0000313" key="2">
    <source>
        <dbReference type="EMBL" id="PRE42293.1"/>
    </source>
</evidence>
<dbReference type="EMBL" id="PVFR01000076">
    <property type="protein sequence ID" value="PRE42293.1"/>
    <property type="molecule type" value="Genomic_DNA"/>
</dbReference>
<sequence>MDSIMTSNCSIPEDSTRLHIIPSASAETASILDALRDDSVVLVQGATADAADGLIAAVAESLGLRSQLDIQTTFASVEGHRSNVGKHFMSVNKRADYQFIPAHSEGTRLMNMQLASLYCYENTTDGGETILLQTNSESTAWERLRVRSRRIDLCGRTLSAAEAAAAKMMHQINLPESVLSPDDLILEEQPSPIPGTKLYDALSKVPPTYSRILERDVMVYWDDVASTDFDSAKGFLQLLESNGLLKLPPGGLPLQDLDSEHPRRAWHSGISYGTLFHRKVTYKLIPGDLIIMNNLTWTHSAVNWTPGSGNRKVVAAFA</sequence>
<name>A0AB37AMV7_9BURK</name>
<gene>
    <name evidence="2" type="ORF">C6P99_24790</name>
</gene>
<reference evidence="2 3" key="1">
    <citation type="submission" date="2018-03" db="EMBL/GenBank/DDBJ databases">
        <authorList>
            <person name="Nguyen K."/>
            <person name="Fouts D."/>
            <person name="Sutton G."/>
        </authorList>
    </citation>
    <scope>NUCLEOTIDE SEQUENCE [LARGE SCALE GENOMIC DNA]</scope>
    <source>
        <strain evidence="2 3">AU14328</strain>
    </source>
</reference>
<dbReference type="GO" id="GO:0016706">
    <property type="term" value="F:2-oxoglutarate-dependent dioxygenase activity"/>
    <property type="evidence" value="ECO:0007669"/>
    <property type="project" value="UniProtKB-ARBA"/>
</dbReference>
<protein>
    <recommendedName>
        <fullName evidence="4">TauD/TfdA-like domain-containing protein</fullName>
    </recommendedName>
</protein>
<dbReference type="InterPro" id="IPR042098">
    <property type="entry name" value="TauD-like_sf"/>
</dbReference>
<dbReference type="AlphaFoldDB" id="A0AB37AMV7"/>
<proteinExistence type="predicted"/>
<dbReference type="Gene3D" id="3.60.130.10">
    <property type="entry name" value="Clavaminate synthase-like"/>
    <property type="match status" value="1"/>
</dbReference>